<dbReference type="EMBL" id="AP010904">
    <property type="protein sequence ID" value="BAH75059.1"/>
    <property type="molecule type" value="Genomic_DNA"/>
</dbReference>
<feature type="region of interest" description="Disordered" evidence="1">
    <location>
        <begin position="30"/>
        <end position="64"/>
    </location>
</feature>
<accession>C4XNU1</accession>
<gene>
    <name evidence="2" type="ordered locus">DMR_15690</name>
</gene>
<protein>
    <submittedName>
        <fullName evidence="2">Uncharacterized protein</fullName>
    </submittedName>
</protein>
<dbReference type="Proteomes" id="UP000009071">
    <property type="component" value="Chromosome"/>
</dbReference>
<proteinExistence type="predicted"/>
<name>C4XNU1_SOLM1</name>
<evidence type="ECO:0000313" key="2">
    <source>
        <dbReference type="EMBL" id="BAH75059.1"/>
    </source>
</evidence>
<dbReference type="STRING" id="573370.DMR_15690"/>
<dbReference type="HOGENOM" id="CLU_094895_0_0_7"/>
<feature type="compositionally biased region" description="Basic and acidic residues" evidence="1">
    <location>
        <begin position="48"/>
        <end position="64"/>
    </location>
</feature>
<evidence type="ECO:0000313" key="3">
    <source>
        <dbReference type="Proteomes" id="UP000009071"/>
    </source>
</evidence>
<sequence length="256" mass="27470">MKNRFSTRPTLVPDGECSMYSLMKASCPVSYQPRRESQRARLLTFPPRDGKKNSAREDDMDAQERRAELRVRPPGDALAAFALWPAADPAPARLSVPALGRPAASRRDGCRLTLLDASSIGLGVELAAPESALAVLAAAPAWLVYLTLRECRPEAEGELLSLFYHAAVARLRSSPGVLSAGLRLTRQGRGCPFDKAIDFVNVSRFGSPDLAAWLDALARATARPAPVAGPGLHLDRLLEEPALSADAPIVPKDASL</sequence>
<reference evidence="2 3" key="1">
    <citation type="journal article" date="2009" name="Genome Res.">
        <title>Whole genome sequence of Desulfovibrio magneticus strain RS-1 revealed common gene clusters in magnetotactic bacteria.</title>
        <authorList>
            <person name="Nakazawa H."/>
            <person name="Arakaki A."/>
            <person name="Narita-Yamada S."/>
            <person name="Yashiro I."/>
            <person name="Jinno K."/>
            <person name="Aoki N."/>
            <person name="Tsuruyama A."/>
            <person name="Okamura Y."/>
            <person name="Tanikawa S."/>
            <person name="Fujita N."/>
            <person name="Takeyama H."/>
            <person name="Matsunaga T."/>
        </authorList>
    </citation>
    <scope>NUCLEOTIDE SEQUENCE [LARGE SCALE GENOMIC DNA]</scope>
    <source>
        <strain evidence="3">ATCC 700980 / DSM 13731 / RS-1</strain>
    </source>
</reference>
<dbReference type="KEGG" id="dma:DMR_15690"/>
<dbReference type="eggNOG" id="ENOG5030PIY">
    <property type="taxonomic scope" value="Bacteria"/>
</dbReference>
<dbReference type="AlphaFoldDB" id="C4XNU1"/>
<organism evidence="2 3">
    <name type="scientific">Solidesulfovibrio magneticus (strain ATCC 700980 / DSM 13731 / RS-1)</name>
    <name type="common">Desulfovibrio magneticus</name>
    <dbReference type="NCBI Taxonomy" id="573370"/>
    <lineage>
        <taxon>Bacteria</taxon>
        <taxon>Pseudomonadati</taxon>
        <taxon>Thermodesulfobacteriota</taxon>
        <taxon>Desulfovibrionia</taxon>
        <taxon>Desulfovibrionales</taxon>
        <taxon>Desulfovibrionaceae</taxon>
        <taxon>Solidesulfovibrio</taxon>
    </lineage>
</organism>
<keyword evidence="3" id="KW-1185">Reference proteome</keyword>
<evidence type="ECO:0000256" key="1">
    <source>
        <dbReference type="SAM" id="MobiDB-lite"/>
    </source>
</evidence>